<dbReference type="GO" id="GO:0080008">
    <property type="term" value="C:Cul4-RING E3 ubiquitin ligase complex"/>
    <property type="evidence" value="ECO:0007669"/>
    <property type="project" value="InterPro"/>
</dbReference>
<dbReference type="InterPro" id="IPR001810">
    <property type="entry name" value="F-box_dom"/>
</dbReference>
<dbReference type="Pfam" id="PF12937">
    <property type="entry name" value="F-box-like"/>
    <property type="match status" value="1"/>
</dbReference>
<evidence type="ECO:0000256" key="2">
    <source>
        <dbReference type="SAM" id="MobiDB-lite"/>
    </source>
</evidence>
<gene>
    <name evidence="4" type="ORF">KP79_PYT15205</name>
</gene>
<dbReference type="InterPro" id="IPR001680">
    <property type="entry name" value="WD40_rpt"/>
</dbReference>
<dbReference type="Gene3D" id="2.130.10.10">
    <property type="entry name" value="YVTN repeat-like/Quinoprotein amine dehydrogenase"/>
    <property type="match status" value="2"/>
</dbReference>
<dbReference type="PANTHER" id="PTHR20995:SF17">
    <property type="entry name" value="F-BOX_WD REPEAT-CONTAINING PROTEIN 5"/>
    <property type="match status" value="1"/>
</dbReference>
<reference evidence="4 5" key="1">
    <citation type="journal article" date="2017" name="Nat. Ecol. Evol.">
        <title>Scallop genome provides insights into evolution of bilaterian karyotype and development.</title>
        <authorList>
            <person name="Wang S."/>
            <person name="Zhang J."/>
            <person name="Jiao W."/>
            <person name="Li J."/>
            <person name="Xun X."/>
            <person name="Sun Y."/>
            <person name="Guo X."/>
            <person name="Huan P."/>
            <person name="Dong B."/>
            <person name="Zhang L."/>
            <person name="Hu X."/>
            <person name="Sun X."/>
            <person name="Wang J."/>
            <person name="Zhao C."/>
            <person name="Wang Y."/>
            <person name="Wang D."/>
            <person name="Huang X."/>
            <person name="Wang R."/>
            <person name="Lv J."/>
            <person name="Li Y."/>
            <person name="Zhang Z."/>
            <person name="Liu B."/>
            <person name="Lu W."/>
            <person name="Hui Y."/>
            <person name="Liang J."/>
            <person name="Zhou Z."/>
            <person name="Hou R."/>
            <person name="Li X."/>
            <person name="Liu Y."/>
            <person name="Li H."/>
            <person name="Ning X."/>
            <person name="Lin Y."/>
            <person name="Zhao L."/>
            <person name="Xing Q."/>
            <person name="Dou J."/>
            <person name="Li Y."/>
            <person name="Mao J."/>
            <person name="Guo H."/>
            <person name="Dou H."/>
            <person name="Li T."/>
            <person name="Mu C."/>
            <person name="Jiang W."/>
            <person name="Fu Q."/>
            <person name="Fu X."/>
            <person name="Miao Y."/>
            <person name="Liu J."/>
            <person name="Yu Q."/>
            <person name="Li R."/>
            <person name="Liao H."/>
            <person name="Li X."/>
            <person name="Kong Y."/>
            <person name="Jiang Z."/>
            <person name="Chourrout D."/>
            <person name="Li R."/>
            <person name="Bao Z."/>
        </authorList>
    </citation>
    <scope>NUCLEOTIDE SEQUENCE [LARGE SCALE GENOMIC DNA]</scope>
    <source>
        <strain evidence="4 5">PY_sf001</strain>
    </source>
</reference>
<dbReference type="InterPro" id="IPR042508">
    <property type="entry name" value="FBXW5"/>
</dbReference>
<organism evidence="4 5">
    <name type="scientific">Mizuhopecten yessoensis</name>
    <name type="common">Japanese scallop</name>
    <name type="synonym">Patinopecten yessoensis</name>
    <dbReference type="NCBI Taxonomy" id="6573"/>
    <lineage>
        <taxon>Eukaryota</taxon>
        <taxon>Metazoa</taxon>
        <taxon>Spiralia</taxon>
        <taxon>Lophotrochozoa</taxon>
        <taxon>Mollusca</taxon>
        <taxon>Bivalvia</taxon>
        <taxon>Autobranchia</taxon>
        <taxon>Pteriomorphia</taxon>
        <taxon>Pectinida</taxon>
        <taxon>Pectinoidea</taxon>
        <taxon>Pectinidae</taxon>
        <taxon>Mizuhopecten</taxon>
    </lineage>
</organism>
<dbReference type="SMART" id="SM00256">
    <property type="entry name" value="FBOX"/>
    <property type="match status" value="1"/>
</dbReference>
<evidence type="ECO:0000259" key="3">
    <source>
        <dbReference type="PROSITE" id="PS50181"/>
    </source>
</evidence>
<dbReference type="STRING" id="6573.A0A210QZP8"/>
<feature type="compositionally biased region" description="Basic and acidic residues" evidence="2">
    <location>
        <begin position="558"/>
        <end position="570"/>
    </location>
</feature>
<dbReference type="Proteomes" id="UP000242188">
    <property type="component" value="Unassembled WGS sequence"/>
</dbReference>
<dbReference type="PROSITE" id="PS50294">
    <property type="entry name" value="WD_REPEATS_REGION"/>
    <property type="match status" value="1"/>
</dbReference>
<dbReference type="PROSITE" id="PS50181">
    <property type="entry name" value="FBOX"/>
    <property type="match status" value="1"/>
</dbReference>
<dbReference type="InterPro" id="IPR036322">
    <property type="entry name" value="WD40_repeat_dom_sf"/>
</dbReference>
<dbReference type="EMBL" id="NEDP02001165">
    <property type="protein sequence ID" value="OWF54111.1"/>
    <property type="molecule type" value="Genomic_DNA"/>
</dbReference>
<name>A0A210QZP8_MIZYE</name>
<dbReference type="Pfam" id="PF00400">
    <property type="entry name" value="WD40"/>
    <property type="match status" value="2"/>
</dbReference>
<feature type="compositionally biased region" description="Polar residues" evidence="2">
    <location>
        <begin position="323"/>
        <end position="340"/>
    </location>
</feature>
<keyword evidence="1" id="KW-0853">WD repeat</keyword>
<accession>A0A210QZP8</accession>
<dbReference type="InterPro" id="IPR015943">
    <property type="entry name" value="WD40/YVTN_repeat-like_dom_sf"/>
</dbReference>
<dbReference type="OrthoDB" id="192402at2759"/>
<dbReference type="SUPFAM" id="SSF50978">
    <property type="entry name" value="WD40 repeat-like"/>
    <property type="match status" value="1"/>
</dbReference>
<dbReference type="InterPro" id="IPR036047">
    <property type="entry name" value="F-box-like_dom_sf"/>
</dbReference>
<dbReference type="SMART" id="SM00320">
    <property type="entry name" value="WD40"/>
    <property type="match status" value="2"/>
</dbReference>
<feature type="repeat" description="WD" evidence="1">
    <location>
        <begin position="111"/>
        <end position="143"/>
    </location>
</feature>
<dbReference type="AlphaFoldDB" id="A0A210QZP8"/>
<dbReference type="PROSITE" id="PS50082">
    <property type="entry name" value="WD_REPEATS_2"/>
    <property type="match status" value="1"/>
</dbReference>
<comment type="caution">
    <text evidence="4">The sequence shown here is derived from an EMBL/GenBank/DDBJ whole genome shotgun (WGS) entry which is preliminary data.</text>
</comment>
<feature type="region of interest" description="Disordered" evidence="2">
    <location>
        <begin position="549"/>
        <end position="583"/>
    </location>
</feature>
<protein>
    <submittedName>
        <fullName evidence="4">F-box/WD repeat-containing protein 5</fullName>
    </submittedName>
</protein>
<evidence type="ECO:0000313" key="4">
    <source>
        <dbReference type="EMBL" id="OWF54111.1"/>
    </source>
</evidence>
<evidence type="ECO:0000256" key="1">
    <source>
        <dbReference type="PROSITE-ProRule" id="PRU00221"/>
    </source>
</evidence>
<dbReference type="PANTHER" id="PTHR20995">
    <property type="entry name" value="F-BOX/WD REPEAT-CONTAINING PROTEIN 5"/>
    <property type="match status" value="1"/>
</dbReference>
<feature type="region of interest" description="Disordered" evidence="2">
    <location>
        <begin position="315"/>
        <end position="340"/>
    </location>
</feature>
<dbReference type="Gene3D" id="1.20.1280.50">
    <property type="match status" value="1"/>
</dbReference>
<keyword evidence="5" id="KW-1185">Reference proteome</keyword>
<dbReference type="SUPFAM" id="SSF81383">
    <property type="entry name" value="F-box domain"/>
    <property type="match status" value="1"/>
</dbReference>
<dbReference type="GO" id="GO:0019005">
    <property type="term" value="C:SCF ubiquitin ligase complex"/>
    <property type="evidence" value="ECO:0007669"/>
    <property type="project" value="InterPro"/>
</dbReference>
<evidence type="ECO:0000313" key="5">
    <source>
        <dbReference type="Proteomes" id="UP000242188"/>
    </source>
</evidence>
<dbReference type="GO" id="GO:0016567">
    <property type="term" value="P:protein ubiquitination"/>
    <property type="evidence" value="ECO:0007669"/>
    <property type="project" value="InterPro"/>
</dbReference>
<feature type="domain" description="F-box" evidence="3">
    <location>
        <begin position="13"/>
        <end position="59"/>
    </location>
</feature>
<proteinExistence type="predicted"/>
<sequence>METSSGVDVMVEALPWELLTDGILLVIMSFLDAKSLMSAAKTCKHWYRVAHDNSLWKDLVINKVSSKDWQKRVLAKVEEEYRQGERRPHGTWKVEYVRMEDEAPLVLSETLEGHTDEIYHINFSASGNLFSTTGRDASVRVWKFGYPCTLYAENTDLDSILVYTRFSDFNQSETLLLVAGIASYIMGADSCTLILSVKGLEILYAVSGSNANFRGCWLDDTAFLNGTYIFTPSGNRRFLIKKHKVTERRKSDQKIQTLISKMDAKGQQLMILHPYCRNNDFARIAYLPTRCLQQPMTPSSDAVLPLSEQFEYIDSEQQDEQSEATTKSEVRPGSSQDFDSVASCSASEDVSPVLILANSTVEYPSTGFLSFYRVPETTEETFEACKKFGSADAGCPGGLVGMRLSSDNRFIAFNYRSCTLEDGEYENGCYVKSIDLKVFDLYNMCFTDIAYKGHSATSEDHLSYIFPAVSEHYIASGSEVEKGYLWDRHFGNILGELEHAAQPGNGGVNASVFHPNSEEVLITLGDDRKIKVWRSKRLLRELGHSDTPISVFNQNSHKNTEQYRAHDKSTSKGGSSRFDNGVDQPDGFIDDEVVTCCIMKKKSRKTKMSF</sequence>